<evidence type="ECO:0000313" key="2">
    <source>
        <dbReference type="EMBL" id="JAP75940.1"/>
    </source>
</evidence>
<feature type="chain" id="PRO_5007284511" description="Secreted protein" evidence="1">
    <location>
        <begin position="23"/>
        <end position="96"/>
    </location>
</feature>
<accession>A0A131YBX1</accession>
<keyword evidence="1" id="KW-0732">Signal</keyword>
<evidence type="ECO:0008006" key="3">
    <source>
        <dbReference type="Google" id="ProtNLM"/>
    </source>
</evidence>
<dbReference type="EMBL" id="GEDV01012617">
    <property type="protein sequence ID" value="JAP75940.1"/>
    <property type="molecule type" value="Transcribed_RNA"/>
</dbReference>
<feature type="signal peptide" evidence="1">
    <location>
        <begin position="1"/>
        <end position="22"/>
    </location>
</feature>
<organism evidence="2">
    <name type="scientific">Rhipicephalus appendiculatus</name>
    <name type="common">Brown ear tick</name>
    <dbReference type="NCBI Taxonomy" id="34631"/>
    <lineage>
        <taxon>Eukaryota</taxon>
        <taxon>Metazoa</taxon>
        <taxon>Ecdysozoa</taxon>
        <taxon>Arthropoda</taxon>
        <taxon>Chelicerata</taxon>
        <taxon>Arachnida</taxon>
        <taxon>Acari</taxon>
        <taxon>Parasitiformes</taxon>
        <taxon>Ixodida</taxon>
        <taxon>Ixodoidea</taxon>
        <taxon>Ixodidae</taxon>
        <taxon>Rhipicephalinae</taxon>
        <taxon>Rhipicephalus</taxon>
        <taxon>Rhipicephalus</taxon>
    </lineage>
</organism>
<reference evidence="2" key="1">
    <citation type="journal article" date="2016" name="Ticks Tick Borne Dis.">
        <title>De novo assembly and annotation of the salivary gland transcriptome of Rhipicephalus appendiculatus male and female ticks during blood feeding.</title>
        <authorList>
            <person name="de Castro M.H."/>
            <person name="de Klerk D."/>
            <person name="Pienaar R."/>
            <person name="Latif A.A."/>
            <person name="Rees D.J."/>
            <person name="Mans B.J."/>
        </authorList>
    </citation>
    <scope>NUCLEOTIDE SEQUENCE</scope>
    <source>
        <tissue evidence="2">Salivary glands</tissue>
    </source>
</reference>
<sequence>MLGKHLCLPLIAIIIVPLLTSAHRLQHCTHIAAESRAATRASFATAYLCGRPRKLKGRAHYHLPTLYLLAPPATADATETVPSLMYIRSAHAPAFI</sequence>
<evidence type="ECO:0000256" key="1">
    <source>
        <dbReference type="SAM" id="SignalP"/>
    </source>
</evidence>
<name>A0A131YBX1_RHIAP</name>
<proteinExistence type="predicted"/>
<protein>
    <recommendedName>
        <fullName evidence="3">Secreted protein</fullName>
    </recommendedName>
</protein>
<dbReference type="AlphaFoldDB" id="A0A131YBX1"/>